<dbReference type="GO" id="GO:0006207">
    <property type="term" value="P:'de novo' pyrimidine nucleobase biosynthetic process"/>
    <property type="evidence" value="ECO:0007669"/>
    <property type="project" value="InterPro"/>
</dbReference>
<feature type="binding site" evidence="10">
    <location>
        <position position="179"/>
    </location>
    <ligand>
        <name>substrate</name>
    </ligand>
</feature>
<dbReference type="InterPro" id="IPR014732">
    <property type="entry name" value="OMPdecase"/>
</dbReference>
<evidence type="ECO:0000256" key="8">
    <source>
        <dbReference type="ARBA" id="ARBA00033428"/>
    </source>
</evidence>
<evidence type="ECO:0000313" key="13">
    <source>
        <dbReference type="Proteomes" id="UP000319322"/>
    </source>
</evidence>
<evidence type="ECO:0000256" key="10">
    <source>
        <dbReference type="PIRSR" id="PIRSR614732-2"/>
    </source>
</evidence>
<dbReference type="PANTHER" id="PTHR32119:SF2">
    <property type="entry name" value="OROTIDINE 5'-PHOSPHATE DECARBOXYLASE"/>
    <property type="match status" value="1"/>
</dbReference>
<dbReference type="GO" id="GO:0005829">
    <property type="term" value="C:cytosol"/>
    <property type="evidence" value="ECO:0007669"/>
    <property type="project" value="TreeGrafter"/>
</dbReference>
<comment type="pathway">
    <text evidence="2">Pyrimidine metabolism; UMP biosynthesis via de novo pathway; UMP from orotate: step 2/2.</text>
</comment>
<dbReference type="Pfam" id="PF00215">
    <property type="entry name" value="OMPdecase"/>
    <property type="match status" value="1"/>
</dbReference>
<dbReference type="InterPro" id="IPR001754">
    <property type="entry name" value="OMPdeCOase_dom"/>
</dbReference>
<evidence type="ECO:0000256" key="9">
    <source>
        <dbReference type="PIRSR" id="PIRSR614732-1"/>
    </source>
</evidence>
<feature type="binding site" evidence="10">
    <location>
        <position position="119"/>
    </location>
    <ligand>
        <name>substrate</name>
    </ligand>
</feature>
<accession>A0A553UQW5</accession>
<reference evidence="12 13" key="3">
    <citation type="submission" date="2019-07" db="EMBL/GenBank/DDBJ databases">
        <authorList>
            <person name="Papic B."/>
        </authorList>
    </citation>
    <scope>NUCLEOTIDE SEQUENCE [LARGE SCALE GENOMIC DNA]</scope>
    <source>
        <strain evidence="12 13">L8b</strain>
    </source>
</reference>
<comment type="caution">
    <text evidence="12">The sequence shown here is derived from an EMBL/GenBank/DDBJ whole genome shotgun (WGS) entry which is preliminary data.</text>
</comment>
<proteinExistence type="predicted"/>
<comment type="function">
    <text evidence="1">Catalyzes the decarboxylation of orotidine 5'-monophosphate (OMP) to uridine 5'-monophosphate (UMP).</text>
</comment>
<keyword evidence="5" id="KW-0210">Decarboxylase</keyword>
<organism evidence="12 13">
    <name type="scientific">Helicobacter mehlei</name>
    <dbReference type="NCBI Taxonomy" id="2316080"/>
    <lineage>
        <taxon>Bacteria</taxon>
        <taxon>Pseudomonadati</taxon>
        <taxon>Campylobacterota</taxon>
        <taxon>Epsilonproteobacteria</taxon>
        <taxon>Campylobacterales</taxon>
        <taxon>Helicobacteraceae</taxon>
        <taxon>Helicobacter</taxon>
    </lineage>
</organism>
<name>A0A553UQW5_9HELI</name>
<evidence type="ECO:0000256" key="5">
    <source>
        <dbReference type="ARBA" id="ARBA00022793"/>
    </source>
</evidence>
<protein>
    <recommendedName>
        <fullName evidence="4">Orotidine 5'-phosphate decarboxylase</fullName>
        <ecNumber evidence="3">4.1.1.23</ecNumber>
    </recommendedName>
    <alternativeName>
        <fullName evidence="8">OMP decarboxylase</fullName>
    </alternativeName>
</protein>
<evidence type="ECO:0000256" key="3">
    <source>
        <dbReference type="ARBA" id="ARBA00012321"/>
    </source>
</evidence>
<dbReference type="NCBIfam" id="TIGR01740">
    <property type="entry name" value="pyrF"/>
    <property type="match status" value="1"/>
</dbReference>
<dbReference type="PANTHER" id="PTHR32119">
    <property type="entry name" value="OROTIDINE 5'-PHOSPHATE DECARBOXYLASE"/>
    <property type="match status" value="1"/>
</dbReference>
<evidence type="ECO:0000313" key="12">
    <source>
        <dbReference type="EMBL" id="TSA82620.1"/>
    </source>
</evidence>
<dbReference type="InterPro" id="IPR013785">
    <property type="entry name" value="Aldolase_TIM"/>
</dbReference>
<dbReference type="InterPro" id="IPR011060">
    <property type="entry name" value="RibuloseP-bd_barrel"/>
</dbReference>
<evidence type="ECO:0000256" key="4">
    <source>
        <dbReference type="ARBA" id="ARBA00021923"/>
    </source>
</evidence>
<feature type="binding site" evidence="10">
    <location>
        <position position="30"/>
    </location>
    <ligand>
        <name>substrate</name>
    </ligand>
</feature>
<evidence type="ECO:0000256" key="1">
    <source>
        <dbReference type="ARBA" id="ARBA00002356"/>
    </source>
</evidence>
<feature type="binding site" evidence="10">
    <location>
        <position position="8"/>
    </location>
    <ligand>
        <name>substrate</name>
    </ligand>
</feature>
<keyword evidence="13" id="KW-1185">Reference proteome</keyword>
<evidence type="ECO:0000256" key="2">
    <source>
        <dbReference type="ARBA" id="ARBA00004861"/>
    </source>
</evidence>
<feature type="binding site" evidence="10">
    <location>
        <position position="208"/>
    </location>
    <ligand>
        <name>substrate</name>
    </ligand>
</feature>
<dbReference type="AlphaFoldDB" id="A0A553UQW5"/>
<dbReference type="SMART" id="SM00934">
    <property type="entry name" value="OMPdecase"/>
    <property type="match status" value="1"/>
</dbReference>
<dbReference type="SUPFAM" id="SSF51366">
    <property type="entry name" value="Ribulose-phoshate binding barrel"/>
    <property type="match status" value="1"/>
</dbReference>
<dbReference type="GO" id="GO:0044205">
    <property type="term" value="P:'de novo' UMP biosynthetic process"/>
    <property type="evidence" value="ECO:0007669"/>
    <property type="project" value="UniProtKB-UniPathway"/>
</dbReference>
<feature type="domain" description="Orotidine 5'-phosphate decarboxylase" evidence="11">
    <location>
        <begin position="2"/>
        <end position="224"/>
    </location>
</feature>
<feature type="active site" description="For OMPdecase activity" evidence="9">
    <location>
        <position position="61"/>
    </location>
</feature>
<feature type="active site" description="For OMPdecase activity" evidence="9">
    <location>
        <position position="59"/>
    </location>
</feature>
<gene>
    <name evidence="12" type="primary">pyrF</name>
    <name evidence="12" type="ORF">FNE76_05530</name>
</gene>
<keyword evidence="6" id="KW-0665">Pyrimidine biosynthesis</keyword>
<evidence type="ECO:0000256" key="6">
    <source>
        <dbReference type="ARBA" id="ARBA00022975"/>
    </source>
</evidence>
<feature type="binding site" evidence="10">
    <location>
        <position position="209"/>
    </location>
    <ligand>
        <name>substrate</name>
    </ligand>
</feature>
<feature type="binding site" evidence="10">
    <location>
        <position position="188"/>
    </location>
    <ligand>
        <name>substrate</name>
    </ligand>
</feature>
<dbReference type="EMBL" id="VKGC01000013">
    <property type="protein sequence ID" value="TSA82620.1"/>
    <property type="molecule type" value="Genomic_DNA"/>
</dbReference>
<reference evidence="13" key="2">
    <citation type="submission" date="2019-07" db="EMBL/GenBank/DDBJ databases">
        <title>Helicobacter labacensis sp. nov., Helicobacter mehlei sp. nov. and Helicobacter vulpis sp. nov., isolated from gastric mucosa of red fox (Vulpis vulpis).</title>
        <authorList>
            <person name="Papic B."/>
        </authorList>
    </citation>
    <scope>NUCLEOTIDE SEQUENCE [LARGE SCALE GENOMIC DNA]</scope>
    <source>
        <strain evidence="13">L8b</strain>
    </source>
</reference>
<dbReference type="GO" id="GO:0004590">
    <property type="term" value="F:orotidine-5'-phosphate decarboxylase activity"/>
    <property type="evidence" value="ECO:0007669"/>
    <property type="project" value="UniProtKB-EC"/>
</dbReference>
<feature type="active site" description="For OMPdecase activity" evidence="9">
    <location>
        <position position="64"/>
    </location>
</feature>
<reference evidence="12 13" key="1">
    <citation type="submission" date="2019-07" db="EMBL/GenBank/DDBJ databases">
        <title>Helicobacter labacensis sp. nov., Helicobacter mehlei sp. nov. and Helicobacter vulpis sp. nov., isolated from gastric mucosa of red fox (Vulpis vulpis).</title>
        <authorList>
            <person name="Kusar D."/>
            <person name="Gruntar I."/>
            <person name="Pate M."/>
            <person name="Zajc U."/>
            <person name="Ocepek M."/>
        </authorList>
    </citation>
    <scope>NUCLEOTIDE SEQUENCE [LARGE SCALE GENOMIC DNA]</scope>
    <source>
        <strain evidence="12 13">L8b</strain>
    </source>
</reference>
<dbReference type="RefSeq" id="WP_120947486.1">
    <property type="nucleotide sequence ID" value="NZ_QXQS01000001.1"/>
</dbReference>
<evidence type="ECO:0000256" key="7">
    <source>
        <dbReference type="ARBA" id="ARBA00023239"/>
    </source>
</evidence>
<dbReference type="Proteomes" id="UP000319322">
    <property type="component" value="Unassembled WGS sequence"/>
</dbReference>
<evidence type="ECO:0000259" key="11">
    <source>
        <dbReference type="SMART" id="SM00934"/>
    </source>
</evidence>
<sequence length="228" mass="25069">MQLCLALDLESQEACLNLLEQLKGLDLWIKLGLRGFIREGPSFLERIKNIDLGFKLFLDLKLHDISYTMQEAVLECAKLGVDMLTVHASSGGEALKDVVQSLRNFQGKKPLLMGVTLLTSLDESQAHAIYHAPLLDQTLYLAKLCFDCGLDGVVCSVLESLAIKQATSTQFLTLTPGIRPPNTPLGDQKRVGTLADAKKAHADFIVMGRPIYGASNPLEITRHILEQI</sequence>
<dbReference type="UniPathway" id="UPA00070">
    <property type="reaction ID" value="UER00120"/>
</dbReference>
<dbReference type="Gene3D" id="3.20.20.70">
    <property type="entry name" value="Aldolase class I"/>
    <property type="match status" value="1"/>
</dbReference>
<dbReference type="NCBIfam" id="NF001273">
    <property type="entry name" value="PRK00230.1"/>
    <property type="match status" value="1"/>
</dbReference>
<dbReference type="EC" id="4.1.1.23" evidence="3"/>
<keyword evidence="7 12" id="KW-0456">Lyase</keyword>
<dbReference type="CDD" id="cd04725">
    <property type="entry name" value="OMP_decarboxylase_like"/>
    <property type="match status" value="1"/>
</dbReference>